<reference evidence="2 3" key="1">
    <citation type="submission" date="2016-03" db="EMBL/GenBank/DDBJ databases">
        <title>Complete genome sequence of Pedobacter cryoconitis PAMC 27485.</title>
        <authorList>
            <person name="Lee J."/>
            <person name="Kim O.-S."/>
        </authorList>
    </citation>
    <scope>NUCLEOTIDE SEQUENCE [LARGE SCALE GENOMIC DNA]</scope>
    <source>
        <strain evidence="2 3">PAMC 27485</strain>
    </source>
</reference>
<dbReference type="SUPFAM" id="SSF53474">
    <property type="entry name" value="alpha/beta-Hydrolases"/>
    <property type="match status" value="1"/>
</dbReference>
<dbReference type="InterPro" id="IPR023116">
    <property type="entry name" value="Phosphonoacetate_hydro_insert"/>
</dbReference>
<dbReference type="Gene3D" id="3.30.1360.110">
    <property type="entry name" value="Domain 2, Phosphonoacetate Hydrolase"/>
    <property type="match status" value="1"/>
</dbReference>
<dbReference type="NCBIfam" id="NF047580">
    <property type="entry name" value="BPSS1187_fam"/>
    <property type="match status" value="1"/>
</dbReference>
<dbReference type="Gene3D" id="3.40.50.1820">
    <property type="entry name" value="alpha/beta hydrolase"/>
    <property type="match status" value="1"/>
</dbReference>
<feature type="chain" id="PRO_5007280473" description="Type I phosphodiesterase/nucleotide pyrophosphatase" evidence="1">
    <location>
        <begin position="25"/>
        <end position="691"/>
    </location>
</feature>
<dbReference type="GO" id="GO:0016787">
    <property type="term" value="F:hydrolase activity"/>
    <property type="evidence" value="ECO:0007669"/>
    <property type="project" value="UniProtKB-ARBA"/>
</dbReference>
<sequence precursor="true">MKKTFTHCLLTFLISFCYFQLTYAQSTKSPQKIIIIMMDGFGEDYYRNSDMATLNKMEKEGLFKVVPSLMPSITNVNNAAIITGETPDQNGITGNVFLNPASGVEEYMEESKLVLTPTIFERAKNAGVKSILFSCKTKTVTLLNKGADEAISRETVTPEWIKRLGTPPAIYSSEINYWMMDAALYSLKHSPELGLTFIHTTDYPMHMWAPESAESKQHLHKIDEYLAKLIKAAPDAAILITADHNVKHKNFCWDLEKALATCGISIKAAISPEKDRYFKHHLGLGGSEYIYLNDQKDSSKVKQALLGFKGVEEVISRSEAVKRFHLMPERIGDLMVLADSSTVFGHLENSESDDLPASYRSHGSLYEAQVPLFVYNARKAPSLSYFSYNYKLASWLYQPVAQKVKVIPVDPMATGDGIKMIHGTHIALYNPLKPDKHKLVLMITGTGSTAYGAIKMDSCFAEMGYHVITLDYPNNINSIICKNSSDSTSFDHFREEIVTGHPVSVNTDVDSLNSIMHRFKKLLQYLAANDADGKWSEYLEGGDPAWGRIILAGHSQGSGNAGFLGKLVPADRVLLFAGPQDYLAKFNKPAGWLSAKGKTTPSRYFSFLNQQDPFNVNKQIANDMKLMRMDKADTLHVWPGKPVRGHQHILITDTPTPDGTQGAHSSVLDPQYVNVWEYMLTAGTDEKPAKN</sequence>
<gene>
    <name evidence="2" type="ORF">AY601_2826</name>
</gene>
<feature type="signal peptide" evidence="1">
    <location>
        <begin position="1"/>
        <end position="24"/>
    </location>
</feature>
<dbReference type="OrthoDB" id="9779418at2"/>
<dbReference type="Pfam" id="PF01663">
    <property type="entry name" value="Phosphodiest"/>
    <property type="match status" value="1"/>
</dbReference>
<proteinExistence type="predicted"/>
<dbReference type="KEGG" id="pcm:AY601_2826"/>
<dbReference type="PANTHER" id="PTHR10151">
    <property type="entry name" value="ECTONUCLEOTIDE PYROPHOSPHATASE/PHOSPHODIESTERASE"/>
    <property type="match status" value="1"/>
</dbReference>
<evidence type="ECO:0000313" key="3">
    <source>
        <dbReference type="Proteomes" id="UP000071561"/>
    </source>
</evidence>
<evidence type="ECO:0000313" key="2">
    <source>
        <dbReference type="EMBL" id="AMP99706.1"/>
    </source>
</evidence>
<dbReference type="Gene3D" id="3.40.720.10">
    <property type="entry name" value="Alkaline Phosphatase, subunit A"/>
    <property type="match status" value="1"/>
</dbReference>
<keyword evidence="3" id="KW-1185">Reference proteome</keyword>
<dbReference type="SUPFAM" id="SSF53649">
    <property type="entry name" value="Alkaline phosphatase-like"/>
    <property type="match status" value="1"/>
</dbReference>
<dbReference type="AlphaFoldDB" id="A0A127VEC1"/>
<dbReference type="InterPro" id="IPR058180">
    <property type="entry name" value="BPSS1187-like"/>
</dbReference>
<dbReference type="InterPro" id="IPR002591">
    <property type="entry name" value="Phosphodiest/P_Trfase"/>
</dbReference>
<dbReference type="InterPro" id="IPR029058">
    <property type="entry name" value="AB_hydrolase_fold"/>
</dbReference>
<dbReference type="RefSeq" id="WP_084359268.1">
    <property type="nucleotide sequence ID" value="NZ_CP014504.1"/>
</dbReference>
<keyword evidence="1" id="KW-0732">Signal</keyword>
<name>A0A127VEC1_9SPHI</name>
<dbReference type="Proteomes" id="UP000071561">
    <property type="component" value="Chromosome"/>
</dbReference>
<evidence type="ECO:0008006" key="4">
    <source>
        <dbReference type="Google" id="ProtNLM"/>
    </source>
</evidence>
<dbReference type="EMBL" id="CP014504">
    <property type="protein sequence ID" value="AMP99706.1"/>
    <property type="molecule type" value="Genomic_DNA"/>
</dbReference>
<accession>A0A127VEC1</accession>
<dbReference type="PATRIC" id="fig|188932.3.peg.2945"/>
<protein>
    <recommendedName>
        <fullName evidence="4">Type I phosphodiesterase/nucleotide pyrophosphatase</fullName>
    </recommendedName>
</protein>
<organism evidence="2 3">
    <name type="scientific">Pedobacter cryoconitis</name>
    <dbReference type="NCBI Taxonomy" id="188932"/>
    <lineage>
        <taxon>Bacteria</taxon>
        <taxon>Pseudomonadati</taxon>
        <taxon>Bacteroidota</taxon>
        <taxon>Sphingobacteriia</taxon>
        <taxon>Sphingobacteriales</taxon>
        <taxon>Sphingobacteriaceae</taxon>
        <taxon>Pedobacter</taxon>
    </lineage>
</organism>
<dbReference type="InterPro" id="IPR017850">
    <property type="entry name" value="Alkaline_phosphatase_core_sf"/>
</dbReference>
<evidence type="ECO:0000256" key="1">
    <source>
        <dbReference type="SAM" id="SignalP"/>
    </source>
</evidence>
<dbReference type="PANTHER" id="PTHR10151:SF120">
    <property type="entry name" value="BIS(5'-ADENOSYL)-TRIPHOSPHATASE"/>
    <property type="match status" value="1"/>
</dbReference>